<evidence type="ECO:0000313" key="14">
    <source>
        <dbReference type="Proteomes" id="UP000792457"/>
    </source>
</evidence>
<sequence>MPPVGAAPNTLLKVDGAKGQPNRVADMLIGRTIFLTGGTGFLGKVLLEKILRMCPGVQKIMVLVRPKKGKDPAERIRQMMESPLFDRLKSEQPEVTNRVEAIEGDVSVEDLGISAYDRQRIISEVSILYHCAATIRFDVSLKQAVLLNTRGTRCMLELARQIRQLEAFVHVSTAYCHLDEKVLYEKPYPPPADPNKIIKCMELLEDSVAESMTKSILGTLPNTYAFTKALSEGLVVDAMKEVPAIILRPSIVIPVWKEPLPGWTDNLNGPMGLLIGAGKGVIRTMYCDSKGYADFVPVDVVANIILTATWNYITIKPNNPEDRIYNLTSSNEHIVSWEKIIKIGKAVSKRVPFNGILWYPGGSMKKSKLLHEICVFFFHTIPAYVLDALLVMLGYEPVLKRVHQRISKGFEVFEYYANNQWEFKNDRMMSLREKQNEREYEELLMDGKQMDMVDYFEKCTIAARLYLLKETPETLPAAKRHLFVMYCVDKVTKGLFFSLLVWMFFCMAGGSIEVFEQLTRWFSLS</sequence>
<keyword evidence="3 10" id="KW-0444">Lipid biosynthesis</keyword>
<organism evidence="13 14">
    <name type="scientific">Ladona fulva</name>
    <name type="common">Scarce chaser dragonfly</name>
    <name type="synonym">Libellula fulva</name>
    <dbReference type="NCBI Taxonomy" id="123851"/>
    <lineage>
        <taxon>Eukaryota</taxon>
        <taxon>Metazoa</taxon>
        <taxon>Ecdysozoa</taxon>
        <taxon>Arthropoda</taxon>
        <taxon>Hexapoda</taxon>
        <taxon>Insecta</taxon>
        <taxon>Pterygota</taxon>
        <taxon>Palaeoptera</taxon>
        <taxon>Odonata</taxon>
        <taxon>Epiprocta</taxon>
        <taxon>Anisoptera</taxon>
        <taxon>Libelluloidea</taxon>
        <taxon>Libellulidae</taxon>
        <taxon>Ladona</taxon>
    </lineage>
</organism>
<dbReference type="OrthoDB" id="429813at2759"/>
<feature type="domain" description="Fatty acyl-CoA reductase C-terminal" evidence="11">
    <location>
        <begin position="378"/>
        <end position="470"/>
    </location>
</feature>
<keyword evidence="6 10" id="KW-1133">Transmembrane helix</keyword>
<feature type="transmembrane region" description="Helical" evidence="10">
    <location>
        <begin position="495"/>
        <end position="515"/>
    </location>
</feature>
<dbReference type="FunFam" id="3.40.50.720:FF:000143">
    <property type="entry name" value="Fatty acyl-CoA reductase"/>
    <property type="match status" value="1"/>
</dbReference>
<dbReference type="Gene3D" id="3.40.50.720">
    <property type="entry name" value="NAD(P)-binding Rossmann-like Domain"/>
    <property type="match status" value="1"/>
</dbReference>
<comment type="subcellular location">
    <subcellularLocation>
        <location evidence="1">Membrane</location>
        <topology evidence="1">Multi-pass membrane protein</topology>
    </subcellularLocation>
</comment>
<keyword evidence="14" id="KW-1185">Reference proteome</keyword>
<dbReference type="InterPro" id="IPR013120">
    <property type="entry name" value="FAR_NAD-bd"/>
</dbReference>
<dbReference type="GO" id="GO:0035336">
    <property type="term" value="P:long-chain fatty-acyl-CoA metabolic process"/>
    <property type="evidence" value="ECO:0007669"/>
    <property type="project" value="TreeGrafter"/>
</dbReference>
<dbReference type="GO" id="GO:0005777">
    <property type="term" value="C:peroxisome"/>
    <property type="evidence" value="ECO:0007669"/>
    <property type="project" value="TreeGrafter"/>
</dbReference>
<dbReference type="CDD" id="cd09071">
    <property type="entry name" value="FAR_C"/>
    <property type="match status" value="1"/>
</dbReference>
<evidence type="ECO:0000256" key="4">
    <source>
        <dbReference type="ARBA" id="ARBA00022692"/>
    </source>
</evidence>
<evidence type="ECO:0000259" key="11">
    <source>
        <dbReference type="Pfam" id="PF03015"/>
    </source>
</evidence>
<evidence type="ECO:0000256" key="6">
    <source>
        <dbReference type="ARBA" id="ARBA00022989"/>
    </source>
</evidence>
<comment type="function">
    <text evidence="10">Catalyzes the reduction of fatty acyl-CoA to fatty alcohols.</text>
</comment>
<keyword evidence="10" id="KW-0560">Oxidoreductase</keyword>
<dbReference type="PANTHER" id="PTHR11011">
    <property type="entry name" value="MALE STERILITY PROTEIN 2-RELATED"/>
    <property type="match status" value="1"/>
</dbReference>
<evidence type="ECO:0000256" key="10">
    <source>
        <dbReference type="RuleBase" id="RU363097"/>
    </source>
</evidence>
<evidence type="ECO:0000256" key="7">
    <source>
        <dbReference type="ARBA" id="ARBA00023098"/>
    </source>
</evidence>
<dbReference type="Pfam" id="PF03015">
    <property type="entry name" value="Sterile"/>
    <property type="match status" value="1"/>
</dbReference>
<protein>
    <recommendedName>
        <fullName evidence="10">Fatty acyl-CoA reductase</fullName>
        <ecNumber evidence="10">1.2.1.84</ecNumber>
    </recommendedName>
</protein>
<keyword evidence="8 10" id="KW-0472">Membrane</keyword>
<dbReference type="InterPro" id="IPR036291">
    <property type="entry name" value="NAD(P)-bd_dom_sf"/>
</dbReference>
<dbReference type="CDD" id="cd05236">
    <property type="entry name" value="FAR-N_SDR_e"/>
    <property type="match status" value="1"/>
</dbReference>
<reference evidence="13" key="1">
    <citation type="submission" date="2013-04" db="EMBL/GenBank/DDBJ databases">
        <authorList>
            <person name="Qu J."/>
            <person name="Murali S.C."/>
            <person name="Bandaranaike D."/>
            <person name="Bellair M."/>
            <person name="Blankenburg K."/>
            <person name="Chao H."/>
            <person name="Dinh H."/>
            <person name="Doddapaneni H."/>
            <person name="Downs B."/>
            <person name="Dugan-Rocha S."/>
            <person name="Elkadiri S."/>
            <person name="Gnanaolivu R.D."/>
            <person name="Hernandez B."/>
            <person name="Javaid M."/>
            <person name="Jayaseelan J.C."/>
            <person name="Lee S."/>
            <person name="Li M."/>
            <person name="Ming W."/>
            <person name="Munidasa M."/>
            <person name="Muniz J."/>
            <person name="Nguyen L."/>
            <person name="Ongeri F."/>
            <person name="Osuji N."/>
            <person name="Pu L.-L."/>
            <person name="Puazo M."/>
            <person name="Qu C."/>
            <person name="Quiroz J."/>
            <person name="Raj R."/>
            <person name="Weissenberger G."/>
            <person name="Xin Y."/>
            <person name="Zou X."/>
            <person name="Han Y."/>
            <person name="Richards S."/>
            <person name="Worley K."/>
            <person name="Muzny D."/>
            <person name="Gibbs R."/>
        </authorList>
    </citation>
    <scope>NUCLEOTIDE SEQUENCE</scope>
    <source>
        <strain evidence="13">Sampled in the wild</strain>
    </source>
</reference>
<evidence type="ECO:0000259" key="12">
    <source>
        <dbReference type="Pfam" id="PF07993"/>
    </source>
</evidence>
<dbReference type="AlphaFoldDB" id="A0A8K0KCX6"/>
<dbReference type="PANTHER" id="PTHR11011:SF61">
    <property type="entry name" value="FATTY ACYL-COA REDUCTASE"/>
    <property type="match status" value="1"/>
</dbReference>
<feature type="domain" description="Thioester reductase (TE)" evidence="12">
    <location>
        <begin position="35"/>
        <end position="305"/>
    </location>
</feature>
<accession>A0A8K0KCX6</accession>
<reference evidence="13" key="2">
    <citation type="submission" date="2017-10" db="EMBL/GenBank/DDBJ databases">
        <title>Ladona fulva Genome sequencing and assembly.</title>
        <authorList>
            <person name="Murali S."/>
            <person name="Richards S."/>
            <person name="Bandaranaike D."/>
            <person name="Bellair M."/>
            <person name="Blankenburg K."/>
            <person name="Chao H."/>
            <person name="Dinh H."/>
            <person name="Doddapaneni H."/>
            <person name="Dugan-Rocha S."/>
            <person name="Elkadiri S."/>
            <person name="Gnanaolivu R."/>
            <person name="Hernandez B."/>
            <person name="Skinner E."/>
            <person name="Javaid M."/>
            <person name="Lee S."/>
            <person name="Li M."/>
            <person name="Ming W."/>
            <person name="Munidasa M."/>
            <person name="Muniz J."/>
            <person name="Nguyen L."/>
            <person name="Hughes D."/>
            <person name="Osuji N."/>
            <person name="Pu L.-L."/>
            <person name="Puazo M."/>
            <person name="Qu C."/>
            <person name="Quiroz J."/>
            <person name="Raj R."/>
            <person name="Weissenberger G."/>
            <person name="Xin Y."/>
            <person name="Zou X."/>
            <person name="Han Y."/>
            <person name="Worley K."/>
            <person name="Muzny D."/>
            <person name="Gibbs R."/>
        </authorList>
    </citation>
    <scope>NUCLEOTIDE SEQUENCE</scope>
    <source>
        <strain evidence="13">Sampled in the wild</strain>
    </source>
</reference>
<evidence type="ECO:0000256" key="5">
    <source>
        <dbReference type="ARBA" id="ARBA00022857"/>
    </source>
</evidence>
<dbReference type="EMBL" id="KZ308667">
    <property type="protein sequence ID" value="KAG8232899.1"/>
    <property type="molecule type" value="Genomic_DNA"/>
</dbReference>
<feature type="transmembrane region" description="Helical" evidence="10">
    <location>
        <begin position="376"/>
        <end position="395"/>
    </location>
</feature>
<dbReference type="GO" id="GO:0080019">
    <property type="term" value="F:alcohol-forming very long-chain fatty acyl-CoA reductase activity"/>
    <property type="evidence" value="ECO:0007669"/>
    <property type="project" value="InterPro"/>
</dbReference>
<keyword evidence="7 10" id="KW-0443">Lipid metabolism</keyword>
<evidence type="ECO:0000256" key="8">
    <source>
        <dbReference type="ARBA" id="ARBA00023136"/>
    </source>
</evidence>
<dbReference type="EC" id="1.2.1.84" evidence="10"/>
<dbReference type="Proteomes" id="UP000792457">
    <property type="component" value="Unassembled WGS sequence"/>
</dbReference>
<evidence type="ECO:0000256" key="3">
    <source>
        <dbReference type="ARBA" id="ARBA00022516"/>
    </source>
</evidence>
<gene>
    <name evidence="13" type="ORF">J437_LFUL012813</name>
</gene>
<dbReference type="GO" id="GO:0102965">
    <property type="term" value="F:alcohol-forming long-chain fatty acyl-CoA reductase activity"/>
    <property type="evidence" value="ECO:0007669"/>
    <property type="project" value="UniProtKB-EC"/>
</dbReference>
<comment type="caution">
    <text evidence="13">The sequence shown here is derived from an EMBL/GenBank/DDBJ whole genome shotgun (WGS) entry which is preliminary data.</text>
</comment>
<evidence type="ECO:0000313" key="13">
    <source>
        <dbReference type="EMBL" id="KAG8232899.1"/>
    </source>
</evidence>
<dbReference type="GO" id="GO:0016020">
    <property type="term" value="C:membrane"/>
    <property type="evidence" value="ECO:0007669"/>
    <property type="project" value="UniProtKB-SubCell"/>
</dbReference>
<name>A0A8K0KCX6_LADFU</name>
<keyword evidence="5 10" id="KW-0521">NADP</keyword>
<keyword evidence="4 10" id="KW-0812">Transmembrane</keyword>
<proteinExistence type="inferred from homology"/>
<comment type="catalytic activity">
    <reaction evidence="9 10">
        <text>a long-chain fatty acyl-CoA + 2 NADPH + 2 H(+) = a long-chain primary fatty alcohol + 2 NADP(+) + CoA</text>
        <dbReference type="Rhea" id="RHEA:52716"/>
        <dbReference type="ChEBI" id="CHEBI:15378"/>
        <dbReference type="ChEBI" id="CHEBI:57287"/>
        <dbReference type="ChEBI" id="CHEBI:57783"/>
        <dbReference type="ChEBI" id="CHEBI:58349"/>
        <dbReference type="ChEBI" id="CHEBI:77396"/>
        <dbReference type="ChEBI" id="CHEBI:83139"/>
        <dbReference type="EC" id="1.2.1.84"/>
    </reaction>
</comment>
<dbReference type="SUPFAM" id="SSF51735">
    <property type="entry name" value="NAD(P)-binding Rossmann-fold domains"/>
    <property type="match status" value="1"/>
</dbReference>
<dbReference type="InterPro" id="IPR026055">
    <property type="entry name" value="FAR"/>
</dbReference>
<evidence type="ECO:0000256" key="9">
    <source>
        <dbReference type="ARBA" id="ARBA00052530"/>
    </source>
</evidence>
<comment type="similarity">
    <text evidence="2 10">Belongs to the fatty acyl-CoA reductase family.</text>
</comment>
<evidence type="ECO:0000256" key="2">
    <source>
        <dbReference type="ARBA" id="ARBA00005928"/>
    </source>
</evidence>
<dbReference type="InterPro" id="IPR033640">
    <property type="entry name" value="FAR_C"/>
</dbReference>
<evidence type="ECO:0000256" key="1">
    <source>
        <dbReference type="ARBA" id="ARBA00004141"/>
    </source>
</evidence>
<dbReference type="Pfam" id="PF07993">
    <property type="entry name" value="NAD_binding_4"/>
    <property type="match status" value="1"/>
</dbReference>